<feature type="domain" description="SKP1 component POZ" evidence="6">
    <location>
        <begin position="6"/>
        <end position="65"/>
    </location>
</feature>
<sequence>MSAAPQVTLESSDGEKFKVDKEVAERSVLIKNMIEDVGESDNPIPLPNVNASVLKKVLEYCEHHRGDPLPAADADPSNDDNRKRATEISDWDQKFIQVDQEMLFEIILAANYMDIKPLLDVGCKTVANMIKGKTPEEIRKLFNIVNDFTPEEEAQIKKENEWAEDR</sequence>
<feature type="domain" description="SKP1 component dimerisation" evidence="5">
    <location>
        <begin position="116"/>
        <end position="163"/>
    </location>
</feature>
<dbReference type="SUPFAM" id="SSF81382">
    <property type="entry name" value="Skp1 dimerisation domain-like"/>
    <property type="match status" value="1"/>
</dbReference>
<evidence type="ECO:0000256" key="4">
    <source>
        <dbReference type="SAM" id="MobiDB-lite"/>
    </source>
</evidence>
<evidence type="ECO:0000256" key="1">
    <source>
        <dbReference type="ARBA" id="ARBA00009993"/>
    </source>
</evidence>
<dbReference type="EMBL" id="KN822998">
    <property type="protein sequence ID" value="KIO28128.1"/>
    <property type="molecule type" value="Genomic_DNA"/>
</dbReference>
<evidence type="ECO:0000313" key="7">
    <source>
        <dbReference type="EMBL" id="KIO28128.1"/>
    </source>
</evidence>
<accession>A0A0C3L302</accession>
<dbReference type="Proteomes" id="UP000054248">
    <property type="component" value="Unassembled WGS sequence"/>
</dbReference>
<evidence type="ECO:0000259" key="5">
    <source>
        <dbReference type="Pfam" id="PF01466"/>
    </source>
</evidence>
<feature type="region of interest" description="Disordered" evidence="4">
    <location>
        <begin position="65"/>
        <end position="84"/>
    </location>
</feature>
<dbReference type="InterPro" id="IPR001232">
    <property type="entry name" value="SKP1-like"/>
</dbReference>
<evidence type="ECO:0000256" key="3">
    <source>
        <dbReference type="PIRNR" id="PIRNR028729"/>
    </source>
</evidence>
<dbReference type="STRING" id="1051891.A0A0C3L302"/>
<dbReference type="AlphaFoldDB" id="A0A0C3L302"/>
<evidence type="ECO:0000256" key="2">
    <source>
        <dbReference type="ARBA" id="ARBA00022786"/>
    </source>
</evidence>
<dbReference type="InterPro" id="IPR016072">
    <property type="entry name" value="Skp1_comp_dimer"/>
</dbReference>
<dbReference type="GO" id="GO:0006511">
    <property type="term" value="P:ubiquitin-dependent protein catabolic process"/>
    <property type="evidence" value="ECO:0007669"/>
    <property type="project" value="InterPro"/>
</dbReference>
<dbReference type="PIRSF" id="PIRSF028729">
    <property type="entry name" value="E3_ubiquit_lig_SCF_Skp"/>
    <property type="match status" value="1"/>
</dbReference>
<dbReference type="Gene3D" id="3.30.710.10">
    <property type="entry name" value="Potassium Channel Kv1.1, Chain A"/>
    <property type="match status" value="1"/>
</dbReference>
<organism evidence="7 8">
    <name type="scientific">Tulasnella calospora MUT 4182</name>
    <dbReference type="NCBI Taxonomy" id="1051891"/>
    <lineage>
        <taxon>Eukaryota</taxon>
        <taxon>Fungi</taxon>
        <taxon>Dikarya</taxon>
        <taxon>Basidiomycota</taxon>
        <taxon>Agaricomycotina</taxon>
        <taxon>Agaricomycetes</taxon>
        <taxon>Cantharellales</taxon>
        <taxon>Tulasnellaceae</taxon>
        <taxon>Tulasnella</taxon>
    </lineage>
</organism>
<evidence type="ECO:0000313" key="8">
    <source>
        <dbReference type="Proteomes" id="UP000054248"/>
    </source>
</evidence>
<dbReference type="UniPathway" id="UPA00143"/>
<comment type="pathway">
    <text evidence="3">Protein modification; protein ubiquitination.</text>
</comment>
<dbReference type="HOGENOM" id="CLU_059252_4_0_1"/>
<dbReference type="SUPFAM" id="SSF54695">
    <property type="entry name" value="POZ domain"/>
    <property type="match status" value="1"/>
</dbReference>
<comment type="subunit">
    <text evidence="3">Component of the SCF (SKP1-CUL1-F-box protein) E3 ubiquitin ligase complexes.</text>
</comment>
<dbReference type="InterPro" id="IPR016897">
    <property type="entry name" value="SKP1"/>
</dbReference>
<dbReference type="InterPro" id="IPR016073">
    <property type="entry name" value="Skp1_comp_POZ"/>
</dbReference>
<protein>
    <recommendedName>
        <fullName evidence="3">E3 ubiquitin ligase complex SCF subunit</fullName>
    </recommendedName>
</protein>
<dbReference type="FunFam" id="3.30.710.10:FF:000026">
    <property type="entry name" value="E3 ubiquitin ligase complex SCF subunit"/>
    <property type="match status" value="1"/>
</dbReference>
<dbReference type="Pfam" id="PF01466">
    <property type="entry name" value="Skp1"/>
    <property type="match status" value="1"/>
</dbReference>
<dbReference type="Pfam" id="PF03931">
    <property type="entry name" value="Skp1_POZ"/>
    <property type="match status" value="1"/>
</dbReference>
<comment type="function">
    <text evidence="3">Essential component of the SCF (SKP1-CUL1-F-box protein) E3 ubiquitin ligase complexes, which mediate the ubiquitination and subsequent proteasomal degradation of target proteins.</text>
</comment>
<keyword evidence="2 3" id="KW-0833">Ubl conjugation pathway</keyword>
<dbReference type="OrthoDB" id="2342932at2759"/>
<keyword evidence="8" id="KW-1185">Reference proteome</keyword>
<dbReference type="SMART" id="SM00512">
    <property type="entry name" value="Skp1"/>
    <property type="match status" value="1"/>
</dbReference>
<proteinExistence type="inferred from homology"/>
<name>A0A0C3L302_9AGAM</name>
<dbReference type="GO" id="GO:0016567">
    <property type="term" value="P:protein ubiquitination"/>
    <property type="evidence" value="ECO:0007669"/>
    <property type="project" value="UniProtKB-UniPathway"/>
</dbReference>
<dbReference type="InterPro" id="IPR036296">
    <property type="entry name" value="SKP1-like_dim_sf"/>
</dbReference>
<dbReference type="PANTHER" id="PTHR11165">
    <property type="entry name" value="SKP1"/>
    <property type="match status" value="1"/>
</dbReference>
<dbReference type="CDD" id="cd18322">
    <property type="entry name" value="BTB_POZ_SKP1"/>
    <property type="match status" value="1"/>
</dbReference>
<evidence type="ECO:0000259" key="6">
    <source>
        <dbReference type="Pfam" id="PF03931"/>
    </source>
</evidence>
<reference evidence="7 8" key="1">
    <citation type="submission" date="2014-04" db="EMBL/GenBank/DDBJ databases">
        <authorList>
            <consortium name="DOE Joint Genome Institute"/>
            <person name="Kuo A."/>
            <person name="Girlanda M."/>
            <person name="Perotto S."/>
            <person name="Kohler A."/>
            <person name="Nagy L.G."/>
            <person name="Floudas D."/>
            <person name="Copeland A."/>
            <person name="Barry K.W."/>
            <person name="Cichocki N."/>
            <person name="Veneault-Fourrey C."/>
            <person name="LaButti K."/>
            <person name="Lindquist E.A."/>
            <person name="Lipzen A."/>
            <person name="Lundell T."/>
            <person name="Morin E."/>
            <person name="Murat C."/>
            <person name="Sun H."/>
            <person name="Tunlid A."/>
            <person name="Henrissat B."/>
            <person name="Grigoriev I.V."/>
            <person name="Hibbett D.S."/>
            <person name="Martin F."/>
            <person name="Nordberg H.P."/>
            <person name="Cantor M.N."/>
            <person name="Hua S.X."/>
        </authorList>
    </citation>
    <scope>NUCLEOTIDE SEQUENCE [LARGE SCALE GENOMIC DNA]</scope>
    <source>
        <strain evidence="7 8">MUT 4182</strain>
    </source>
</reference>
<reference evidence="8" key="2">
    <citation type="submission" date="2015-01" db="EMBL/GenBank/DDBJ databases">
        <title>Evolutionary Origins and Diversification of the Mycorrhizal Mutualists.</title>
        <authorList>
            <consortium name="DOE Joint Genome Institute"/>
            <consortium name="Mycorrhizal Genomics Consortium"/>
            <person name="Kohler A."/>
            <person name="Kuo A."/>
            <person name="Nagy L.G."/>
            <person name="Floudas D."/>
            <person name="Copeland A."/>
            <person name="Barry K.W."/>
            <person name="Cichocki N."/>
            <person name="Veneault-Fourrey C."/>
            <person name="LaButti K."/>
            <person name="Lindquist E.A."/>
            <person name="Lipzen A."/>
            <person name="Lundell T."/>
            <person name="Morin E."/>
            <person name="Murat C."/>
            <person name="Riley R."/>
            <person name="Ohm R."/>
            <person name="Sun H."/>
            <person name="Tunlid A."/>
            <person name="Henrissat B."/>
            <person name="Grigoriev I.V."/>
            <person name="Hibbett D.S."/>
            <person name="Martin F."/>
        </authorList>
    </citation>
    <scope>NUCLEOTIDE SEQUENCE [LARGE SCALE GENOMIC DNA]</scope>
    <source>
        <strain evidence="8">MUT 4182</strain>
    </source>
</reference>
<gene>
    <name evidence="7" type="ORF">M407DRAFT_243107</name>
</gene>
<dbReference type="InterPro" id="IPR011333">
    <property type="entry name" value="SKP1/BTB/POZ_sf"/>
</dbReference>
<comment type="similarity">
    <text evidence="1 3">Belongs to the SKP1 family.</text>
</comment>